<feature type="signal peptide" evidence="2">
    <location>
        <begin position="1"/>
        <end position="18"/>
    </location>
</feature>
<organism evidence="3 4">
    <name type="scientific">Ruixingdingia sedimenti</name>
    <dbReference type="NCBI Taxonomy" id="3073604"/>
    <lineage>
        <taxon>Bacteria</taxon>
        <taxon>Pseudomonadati</taxon>
        <taxon>Pseudomonadota</taxon>
        <taxon>Alphaproteobacteria</taxon>
        <taxon>Rhodobacterales</taxon>
        <taxon>Paracoccaceae</taxon>
        <taxon>Ruixingdingia</taxon>
    </lineage>
</organism>
<feature type="region of interest" description="Disordered" evidence="1">
    <location>
        <begin position="194"/>
        <end position="233"/>
    </location>
</feature>
<accession>A0ABU1F768</accession>
<proteinExistence type="predicted"/>
<dbReference type="RefSeq" id="WP_310456955.1">
    <property type="nucleotide sequence ID" value="NZ_JAVKPH010000007.1"/>
</dbReference>
<feature type="compositionally biased region" description="Pro residues" evidence="1">
    <location>
        <begin position="200"/>
        <end position="224"/>
    </location>
</feature>
<evidence type="ECO:0000313" key="3">
    <source>
        <dbReference type="EMBL" id="MDR5652720.1"/>
    </source>
</evidence>
<keyword evidence="2" id="KW-0732">Signal</keyword>
<dbReference type="Proteomes" id="UP001247754">
    <property type="component" value="Unassembled WGS sequence"/>
</dbReference>
<protein>
    <submittedName>
        <fullName evidence="3">Uncharacterized protein</fullName>
    </submittedName>
</protein>
<evidence type="ECO:0000313" key="4">
    <source>
        <dbReference type="Proteomes" id="UP001247754"/>
    </source>
</evidence>
<gene>
    <name evidence="3" type="ORF">RGD00_08900</name>
</gene>
<evidence type="ECO:0000256" key="2">
    <source>
        <dbReference type="SAM" id="SignalP"/>
    </source>
</evidence>
<evidence type="ECO:0000256" key="1">
    <source>
        <dbReference type="SAM" id="MobiDB-lite"/>
    </source>
</evidence>
<feature type="region of interest" description="Disordered" evidence="1">
    <location>
        <begin position="654"/>
        <end position="680"/>
    </location>
</feature>
<feature type="chain" id="PRO_5047297091" evidence="2">
    <location>
        <begin position="19"/>
        <end position="716"/>
    </location>
</feature>
<keyword evidence="4" id="KW-1185">Reference proteome</keyword>
<dbReference type="EMBL" id="JAVKPH010000007">
    <property type="protein sequence ID" value="MDR5652720.1"/>
    <property type="molecule type" value="Genomic_DNA"/>
</dbReference>
<reference evidence="3 4" key="1">
    <citation type="submission" date="2023-09" db="EMBL/GenBank/DDBJ databases">
        <title>Xinfangfangia sedmenti sp. nov., isolated the sedment.</title>
        <authorList>
            <person name="Xu L."/>
        </authorList>
    </citation>
    <scope>NUCLEOTIDE SEQUENCE [LARGE SCALE GENOMIC DNA]</scope>
    <source>
        <strain evidence="3 4">LG-4</strain>
    </source>
</reference>
<sequence>MLRLALVIWLMAAGWAAAAPVRVDSGEHPGFSRLALRFGAPVDWRLGRVDGGYALRVDQPGLAYDLSQVFRRIPRSRLAAVEHDAQAGLLRLRLGCACHAEAFVGPRNTLVIDIRDGAPDPGSVFETALAAPQPRPEPGLPAGPNYDWLEALRQQHVPAPDLPPAPDARLAELRESLLPQLARAVAMGVADPVGKMPRNAQPPVPAAPPAEAPPTAAPLPPPPQMRILPADGGTGPGFAADGAVCPADALFDLAAWAPAGPPAEALGPLRAGLIGEFDRPSAEGVVALVRLYLHAGFGAEARNLLENMEIAVPGADLLLLLAVLVDGGTPAGPHPLQGLTACDGAVALWAVLAQPTLPPGERVNNDAVIRAFSALPLHLRHALGPGLADRFIGIGAAGTARAIGDAIARAPGDHGAALGMIEARLDLAHGAHATGEGRLRAIVAEDGSHATHALIALVESVVARGEALDGPSLLALEAAAREGEGGEDGPALHRALVLGLAANGRFAEAFARLPDRPAALHADVWRILAQRGDDAALLRHAITRPAPPPPAPTRTAIARRLLDLGFAAEARAWVEEDAAIPGAALLIAAQADLALRDGRSALRRLQGQTGADAARLRARALVLLGNPAEAAAAWREAGSGAEAATALWRARDWPGAAMDPEGGPRQAAAAQLTAEPEPAPAEITLAASRAVLEQARAQKAAVARMLEALPRPATGP</sequence>
<comment type="caution">
    <text evidence="3">The sequence shown here is derived from an EMBL/GenBank/DDBJ whole genome shotgun (WGS) entry which is preliminary data.</text>
</comment>
<name>A0ABU1F768_9RHOB</name>